<name>A0A8J2PLX7_9HEXA</name>
<reference evidence="2" key="1">
    <citation type="submission" date="2021-06" db="EMBL/GenBank/DDBJ databases">
        <authorList>
            <person name="Hodson N. C."/>
            <person name="Mongue J. A."/>
            <person name="Jaron S. K."/>
        </authorList>
    </citation>
    <scope>NUCLEOTIDE SEQUENCE</scope>
</reference>
<dbReference type="Proteomes" id="UP000708208">
    <property type="component" value="Unassembled WGS sequence"/>
</dbReference>
<accession>A0A8J2PLX7</accession>
<gene>
    <name evidence="2" type="ORF">AFUS01_LOCUS30058</name>
</gene>
<evidence type="ECO:0000256" key="1">
    <source>
        <dbReference type="SAM" id="MobiDB-lite"/>
    </source>
</evidence>
<dbReference type="AlphaFoldDB" id="A0A8J2PLX7"/>
<protein>
    <submittedName>
        <fullName evidence="2">Uncharacterized protein</fullName>
    </submittedName>
</protein>
<evidence type="ECO:0000313" key="2">
    <source>
        <dbReference type="EMBL" id="CAG7819625.1"/>
    </source>
</evidence>
<sequence>QKLFHENPQKKSKAQLNYDHSNREEQYEGPGLGAKFFQQFSFFLASLACHSYCHWGQKVLRQQHKKLYQALQSLSRSKKQHRRKNLYRRSFPCATTSSLFMKKRTISRFRHATF</sequence>
<feature type="non-terminal residue" evidence="2">
    <location>
        <position position="114"/>
    </location>
</feature>
<dbReference type="EMBL" id="CAJVCH010454923">
    <property type="protein sequence ID" value="CAG7819625.1"/>
    <property type="molecule type" value="Genomic_DNA"/>
</dbReference>
<evidence type="ECO:0000313" key="3">
    <source>
        <dbReference type="Proteomes" id="UP000708208"/>
    </source>
</evidence>
<keyword evidence="3" id="KW-1185">Reference proteome</keyword>
<comment type="caution">
    <text evidence="2">The sequence shown here is derived from an EMBL/GenBank/DDBJ whole genome shotgun (WGS) entry which is preliminary data.</text>
</comment>
<organism evidence="2 3">
    <name type="scientific">Allacma fusca</name>
    <dbReference type="NCBI Taxonomy" id="39272"/>
    <lineage>
        <taxon>Eukaryota</taxon>
        <taxon>Metazoa</taxon>
        <taxon>Ecdysozoa</taxon>
        <taxon>Arthropoda</taxon>
        <taxon>Hexapoda</taxon>
        <taxon>Collembola</taxon>
        <taxon>Symphypleona</taxon>
        <taxon>Sminthuridae</taxon>
        <taxon>Allacma</taxon>
    </lineage>
</organism>
<feature type="region of interest" description="Disordered" evidence="1">
    <location>
        <begin position="1"/>
        <end position="26"/>
    </location>
</feature>
<proteinExistence type="predicted"/>